<dbReference type="Proteomes" id="UP000272503">
    <property type="component" value="Unassembled WGS sequence"/>
</dbReference>
<feature type="transmembrane region" description="Helical" evidence="2">
    <location>
        <begin position="485"/>
        <end position="508"/>
    </location>
</feature>
<accession>A0A3L7AD10</accession>
<dbReference type="OrthoDB" id="5125750at2"/>
<keyword evidence="2" id="KW-0812">Transmembrane</keyword>
<feature type="compositionally biased region" description="Acidic residues" evidence="1">
    <location>
        <begin position="340"/>
        <end position="354"/>
    </location>
</feature>
<proteinExistence type="predicted"/>
<feature type="compositionally biased region" description="Polar residues" evidence="1">
    <location>
        <begin position="465"/>
        <end position="478"/>
    </location>
</feature>
<dbReference type="RefSeq" id="WP_121646998.1">
    <property type="nucleotide sequence ID" value="NZ_RCUX01000001.1"/>
</dbReference>
<feature type="chain" id="PRO_5018086508" description="LPXTG cell wall anchor domain-containing protein" evidence="3">
    <location>
        <begin position="41"/>
        <end position="515"/>
    </location>
</feature>
<keyword evidence="5" id="KW-1185">Reference proteome</keyword>
<feature type="region of interest" description="Disordered" evidence="1">
    <location>
        <begin position="334"/>
        <end position="362"/>
    </location>
</feature>
<evidence type="ECO:0000313" key="4">
    <source>
        <dbReference type="EMBL" id="RLP77905.1"/>
    </source>
</evidence>
<evidence type="ECO:0008006" key="6">
    <source>
        <dbReference type="Google" id="ProtNLM"/>
    </source>
</evidence>
<feature type="signal peptide" evidence="3">
    <location>
        <begin position="1"/>
        <end position="40"/>
    </location>
</feature>
<keyword evidence="2" id="KW-1133">Transmembrane helix</keyword>
<gene>
    <name evidence="4" type="ORF">D9V32_00810</name>
</gene>
<feature type="region of interest" description="Disordered" evidence="1">
    <location>
        <begin position="429"/>
        <end position="481"/>
    </location>
</feature>
<dbReference type="AlphaFoldDB" id="A0A3L7AD10"/>
<evidence type="ECO:0000256" key="3">
    <source>
        <dbReference type="SAM" id="SignalP"/>
    </source>
</evidence>
<sequence>MKNSLLRAGTRTRRFTALSVGLALAAGATLSTVTAIPAQAVVPVIDEVQTSTIMWEEVGTWTGIVRDARPQRYTPEIAGWADNTFNGIGYFLLREGDREWSFAADSEGTKRVNQGGTSTLTLTGNTGSALVGNYTVTATLTFEGNDARLSYAITGDNPAGVTAFFGANLISGDDTKTEVVKNTLLTWSERARTNPVLGVTANSNGSAPTFNPEESGPGEIIITTTGASEFSTTVLVQDFVRVVESSQQSALSFVRSKLPTSDATFGEQYTIQEPSVLLDDVTVDADVPVNQDLSAAFDETLTALDYFNIPGFLPVIHVSDLPAGLNLTATANWESGFPDPTDDSAENEGEEEAVDPMTFTLTGTPTKPGVYTVPVTVYLIQDRSEPSPSPSADPEPEPQALFSALAANDENAPGTYPVDTTVQITVKGKAVEPTPTPSPSNSVPTSPVPTPTATDGSVPPVITSPEATPSQTAGTTGPTLPHTGAGAAGLALPISVLIALGAVLYLGARRRRAAN</sequence>
<feature type="region of interest" description="Disordered" evidence="1">
    <location>
        <begin position="197"/>
        <end position="216"/>
    </location>
</feature>
<organism evidence="4 5">
    <name type="scientific">Mycetocola tolaasinivorans</name>
    <dbReference type="NCBI Taxonomy" id="76635"/>
    <lineage>
        <taxon>Bacteria</taxon>
        <taxon>Bacillati</taxon>
        <taxon>Actinomycetota</taxon>
        <taxon>Actinomycetes</taxon>
        <taxon>Micrococcales</taxon>
        <taxon>Microbacteriaceae</taxon>
        <taxon>Mycetocola</taxon>
    </lineage>
</organism>
<comment type="caution">
    <text evidence="4">The sequence shown here is derived from an EMBL/GenBank/DDBJ whole genome shotgun (WGS) entry which is preliminary data.</text>
</comment>
<name>A0A3L7AD10_9MICO</name>
<dbReference type="EMBL" id="RCUX01000001">
    <property type="protein sequence ID" value="RLP77905.1"/>
    <property type="molecule type" value="Genomic_DNA"/>
</dbReference>
<evidence type="ECO:0000256" key="1">
    <source>
        <dbReference type="SAM" id="MobiDB-lite"/>
    </source>
</evidence>
<evidence type="ECO:0000256" key="2">
    <source>
        <dbReference type="SAM" id="Phobius"/>
    </source>
</evidence>
<reference evidence="4 5" key="1">
    <citation type="submission" date="2018-10" db="EMBL/GenBank/DDBJ databases">
        <authorList>
            <person name="Li J."/>
        </authorList>
    </citation>
    <scope>NUCLEOTIDE SEQUENCE [LARGE SCALE GENOMIC DNA]</scope>
    <source>
        <strain evidence="4 5">IF 016277</strain>
    </source>
</reference>
<evidence type="ECO:0000313" key="5">
    <source>
        <dbReference type="Proteomes" id="UP000272503"/>
    </source>
</evidence>
<keyword evidence="2" id="KW-0472">Membrane</keyword>
<protein>
    <recommendedName>
        <fullName evidence="6">LPXTG cell wall anchor domain-containing protein</fullName>
    </recommendedName>
</protein>
<keyword evidence="3" id="KW-0732">Signal</keyword>
<feature type="compositionally biased region" description="Polar residues" evidence="1">
    <location>
        <begin position="200"/>
        <end position="209"/>
    </location>
</feature>